<feature type="transmembrane region" description="Helical" evidence="5">
    <location>
        <begin position="170"/>
        <end position="189"/>
    </location>
</feature>
<evidence type="ECO:0000256" key="2">
    <source>
        <dbReference type="ARBA" id="ARBA00022692"/>
    </source>
</evidence>
<feature type="transmembrane region" description="Helical" evidence="5">
    <location>
        <begin position="49"/>
        <end position="70"/>
    </location>
</feature>
<feature type="transmembrane region" description="Helical" evidence="5">
    <location>
        <begin position="138"/>
        <end position="158"/>
    </location>
</feature>
<feature type="transmembrane region" description="Helical" evidence="5">
    <location>
        <begin position="20"/>
        <end position="42"/>
    </location>
</feature>
<protein>
    <recommendedName>
        <fullName evidence="6">ABC-2 type transporter transmembrane domain-containing protein</fullName>
    </recommendedName>
</protein>
<keyword evidence="8" id="KW-1185">Reference proteome</keyword>
<dbReference type="Pfam" id="PF01061">
    <property type="entry name" value="ABC2_membrane"/>
    <property type="match status" value="1"/>
</dbReference>
<comment type="caution">
    <text evidence="7">The sequence shown here is derived from an EMBL/GenBank/DDBJ whole genome shotgun (WGS) entry which is preliminary data.</text>
</comment>
<keyword evidence="2 5" id="KW-0812">Transmembrane</keyword>
<sequence length="253" mass="26723">MVNYVTVARLSYAEHLVAYPWRLSLVTTWPRAVLQCLFWVLIGQVRGNGAAYAFPGAVALSITVSTIIGLSDVSTLDQRWGTSSRVRMANVSITCLNAARSVPWVVDAVVVYLLCVVIVGPLTGLGASTVWLLRAFPIFLLMILSSAAAGLAVASLSARLDTNVLLGNALSWLMLAAGSFVTAVVQLPVLDTIGAVLPMTHGVAAVRALAAGTPYFPDVVREAVVGVGWAVLAAVAFRVQAMRARRTGNDFAV</sequence>
<evidence type="ECO:0000256" key="3">
    <source>
        <dbReference type="ARBA" id="ARBA00022989"/>
    </source>
</evidence>
<proteinExistence type="predicted"/>
<evidence type="ECO:0000256" key="5">
    <source>
        <dbReference type="SAM" id="Phobius"/>
    </source>
</evidence>
<dbReference type="InterPro" id="IPR013525">
    <property type="entry name" value="ABC2_TM"/>
</dbReference>
<keyword evidence="3 5" id="KW-1133">Transmembrane helix</keyword>
<dbReference type="Proteomes" id="UP000653644">
    <property type="component" value="Unassembled WGS sequence"/>
</dbReference>
<organism evidence="7 8">
    <name type="scientific">Streptomyces canarius</name>
    <dbReference type="NCBI Taxonomy" id="285453"/>
    <lineage>
        <taxon>Bacteria</taxon>
        <taxon>Bacillati</taxon>
        <taxon>Actinomycetota</taxon>
        <taxon>Actinomycetes</taxon>
        <taxon>Kitasatosporales</taxon>
        <taxon>Streptomycetaceae</taxon>
        <taxon>Streptomyces</taxon>
    </lineage>
</organism>
<accession>A0ABQ3CNV8</accession>
<reference evidence="8" key="1">
    <citation type="journal article" date="2019" name="Int. J. Syst. Evol. Microbiol.">
        <title>The Global Catalogue of Microorganisms (GCM) 10K type strain sequencing project: providing services to taxonomists for standard genome sequencing and annotation.</title>
        <authorList>
            <consortium name="The Broad Institute Genomics Platform"/>
            <consortium name="The Broad Institute Genome Sequencing Center for Infectious Disease"/>
            <person name="Wu L."/>
            <person name="Ma J."/>
        </authorList>
    </citation>
    <scope>NUCLEOTIDE SEQUENCE [LARGE SCALE GENOMIC DNA]</scope>
    <source>
        <strain evidence="8">JCM 4733</strain>
    </source>
</reference>
<evidence type="ECO:0000256" key="4">
    <source>
        <dbReference type="ARBA" id="ARBA00023136"/>
    </source>
</evidence>
<feature type="transmembrane region" description="Helical" evidence="5">
    <location>
        <begin position="223"/>
        <end position="241"/>
    </location>
</feature>
<evidence type="ECO:0000313" key="7">
    <source>
        <dbReference type="EMBL" id="GHA34010.1"/>
    </source>
</evidence>
<keyword evidence="4 5" id="KW-0472">Membrane</keyword>
<name>A0ABQ3CNV8_9ACTN</name>
<comment type="subcellular location">
    <subcellularLocation>
        <location evidence="1">Membrane</location>
        <topology evidence="1">Multi-pass membrane protein</topology>
    </subcellularLocation>
</comment>
<dbReference type="RefSeq" id="WP_189888422.1">
    <property type="nucleotide sequence ID" value="NZ_BMVN01000014.1"/>
</dbReference>
<dbReference type="EMBL" id="BMVN01000014">
    <property type="protein sequence ID" value="GHA34010.1"/>
    <property type="molecule type" value="Genomic_DNA"/>
</dbReference>
<evidence type="ECO:0000313" key="8">
    <source>
        <dbReference type="Proteomes" id="UP000653644"/>
    </source>
</evidence>
<feature type="domain" description="ABC-2 type transporter transmembrane" evidence="6">
    <location>
        <begin position="26"/>
        <end position="208"/>
    </location>
</feature>
<gene>
    <name evidence="7" type="ORF">GCM10010345_43190</name>
</gene>
<feature type="transmembrane region" description="Helical" evidence="5">
    <location>
        <begin position="109"/>
        <end position="133"/>
    </location>
</feature>
<evidence type="ECO:0000259" key="6">
    <source>
        <dbReference type="Pfam" id="PF01061"/>
    </source>
</evidence>
<evidence type="ECO:0000256" key="1">
    <source>
        <dbReference type="ARBA" id="ARBA00004141"/>
    </source>
</evidence>